<dbReference type="PROSITE" id="PS51000">
    <property type="entry name" value="HTH_DEOR_2"/>
    <property type="match status" value="1"/>
</dbReference>
<gene>
    <name evidence="5" type="ORF">KIM372_11440</name>
</gene>
<keyword evidence="6" id="KW-1185">Reference proteome</keyword>
<evidence type="ECO:0000256" key="3">
    <source>
        <dbReference type="ARBA" id="ARBA00023163"/>
    </source>
</evidence>
<keyword evidence="3" id="KW-0804">Transcription</keyword>
<dbReference type="CDD" id="cd00090">
    <property type="entry name" value="HTH_ARSR"/>
    <property type="match status" value="1"/>
</dbReference>
<dbReference type="PANTHER" id="PTHR30363:SF44">
    <property type="entry name" value="AGA OPERON TRANSCRIPTIONAL REPRESSOR-RELATED"/>
    <property type="match status" value="1"/>
</dbReference>
<dbReference type="EMBL" id="AP026798">
    <property type="protein sequence ID" value="BDR53237.1"/>
    <property type="molecule type" value="Genomic_DNA"/>
</dbReference>
<dbReference type="Pfam" id="PF00455">
    <property type="entry name" value="DeoRC"/>
    <property type="match status" value="1"/>
</dbReference>
<dbReference type="SMART" id="SM01134">
    <property type="entry name" value="DeoRC"/>
    <property type="match status" value="1"/>
</dbReference>
<dbReference type="SUPFAM" id="SSF100950">
    <property type="entry name" value="NagB/RpiA/CoA transferase-like"/>
    <property type="match status" value="1"/>
</dbReference>
<dbReference type="InterPro" id="IPR050313">
    <property type="entry name" value="Carb_Metab_HTH_regulators"/>
</dbReference>
<keyword evidence="1" id="KW-0805">Transcription regulation</keyword>
<dbReference type="PRINTS" id="PR00037">
    <property type="entry name" value="HTHLACR"/>
</dbReference>
<dbReference type="PANTHER" id="PTHR30363">
    <property type="entry name" value="HTH-TYPE TRANSCRIPTIONAL REGULATOR SRLR-RELATED"/>
    <property type="match status" value="1"/>
</dbReference>
<evidence type="ECO:0000313" key="6">
    <source>
        <dbReference type="Proteomes" id="UP001321766"/>
    </source>
</evidence>
<organism evidence="5 6">
    <name type="scientific">Bombiscardovia nodaiensis</name>
    <dbReference type="NCBI Taxonomy" id="2932181"/>
    <lineage>
        <taxon>Bacteria</taxon>
        <taxon>Bacillati</taxon>
        <taxon>Actinomycetota</taxon>
        <taxon>Actinomycetes</taxon>
        <taxon>Bifidobacteriales</taxon>
        <taxon>Bifidobacteriaceae</taxon>
        <taxon>Bombiscardovia</taxon>
    </lineage>
</organism>
<dbReference type="Gene3D" id="1.10.10.10">
    <property type="entry name" value="Winged helix-like DNA-binding domain superfamily/Winged helix DNA-binding domain"/>
    <property type="match status" value="1"/>
</dbReference>
<dbReference type="SUPFAM" id="SSF46785">
    <property type="entry name" value="Winged helix' DNA-binding domain"/>
    <property type="match status" value="1"/>
</dbReference>
<evidence type="ECO:0000313" key="5">
    <source>
        <dbReference type="EMBL" id="BDR53237.1"/>
    </source>
</evidence>
<dbReference type="InterPro" id="IPR011991">
    <property type="entry name" value="ArsR-like_HTH"/>
</dbReference>
<dbReference type="Proteomes" id="UP001321766">
    <property type="component" value="Chromosome"/>
</dbReference>
<dbReference type="InterPro" id="IPR036388">
    <property type="entry name" value="WH-like_DNA-bd_sf"/>
</dbReference>
<accession>A0ABM8B8M2</accession>
<reference evidence="5 6" key="1">
    <citation type="journal article" date="2023" name="Microbiol. Spectr.">
        <title>Symbiosis of Carpenter Bees with Uncharacterized Lactic Acid Bacteria Showing NAD Auxotrophy.</title>
        <authorList>
            <person name="Kawasaki S."/>
            <person name="Ozawa K."/>
            <person name="Mori T."/>
            <person name="Yamamoto A."/>
            <person name="Ito M."/>
            <person name="Ohkuma M."/>
            <person name="Sakamoto M."/>
            <person name="Matsutani M."/>
        </authorList>
    </citation>
    <scope>NUCLEOTIDE SEQUENCE [LARGE SCALE GENOMIC DNA]</scope>
    <source>
        <strain evidence="5 6">Kim37-2</strain>
    </source>
</reference>
<evidence type="ECO:0000256" key="1">
    <source>
        <dbReference type="ARBA" id="ARBA00023015"/>
    </source>
</evidence>
<evidence type="ECO:0000256" key="2">
    <source>
        <dbReference type="ARBA" id="ARBA00023125"/>
    </source>
</evidence>
<dbReference type="InterPro" id="IPR037171">
    <property type="entry name" value="NagB/RpiA_transferase-like"/>
</dbReference>
<sequence length="258" mass="27933">MLLDERRQQILDKLAQHGQSVRELSDGLGVSEGTIRRDLTYLERQGQLERKYGGAMLTQGSRANMTDSGSVEVSADGKKAQMSDLDRRVAAAAAGLVQDGSTIILDVGPLTALIAHELKGRQVTIITANLAVLDQVRHDDTVDVVLVGGALRHHHDSLVGFITEQTIEQIAADTMFLTCTGVRGDTVVDNMAIEAPIKQRFIAAAEQVVLLADETKFPGNGSLKLCTLDQVNTLVTTGEPTPDVLKHFQESDRRLIQA</sequence>
<proteinExistence type="predicted"/>
<keyword evidence="2" id="KW-0238">DNA-binding</keyword>
<dbReference type="InterPro" id="IPR001034">
    <property type="entry name" value="DeoR_HTH"/>
</dbReference>
<dbReference type="InterPro" id="IPR036390">
    <property type="entry name" value="WH_DNA-bd_sf"/>
</dbReference>
<feature type="domain" description="HTH deoR-type" evidence="4">
    <location>
        <begin position="3"/>
        <end position="57"/>
    </location>
</feature>
<dbReference type="PROSITE" id="PS00894">
    <property type="entry name" value="HTH_DEOR_1"/>
    <property type="match status" value="1"/>
</dbReference>
<evidence type="ECO:0000259" key="4">
    <source>
        <dbReference type="PROSITE" id="PS51000"/>
    </source>
</evidence>
<protein>
    <submittedName>
        <fullName evidence="5">DeoR family transcriptional regulator</fullName>
    </submittedName>
</protein>
<dbReference type="SMART" id="SM00420">
    <property type="entry name" value="HTH_DEOR"/>
    <property type="match status" value="1"/>
</dbReference>
<name>A0ABM8B8M2_9BIFI</name>
<dbReference type="Pfam" id="PF08220">
    <property type="entry name" value="HTH_DeoR"/>
    <property type="match status" value="1"/>
</dbReference>
<dbReference type="InterPro" id="IPR014036">
    <property type="entry name" value="DeoR-like_C"/>
</dbReference>
<dbReference type="InterPro" id="IPR018356">
    <property type="entry name" value="Tscrpt_reg_HTH_DeoR_CS"/>
</dbReference>